<evidence type="ECO:0000313" key="5">
    <source>
        <dbReference type="Proteomes" id="UP000177968"/>
    </source>
</evidence>
<dbReference type="EMBL" id="MFMO01000020">
    <property type="protein sequence ID" value="OGG87852.1"/>
    <property type="molecule type" value="Genomic_DNA"/>
</dbReference>
<protein>
    <recommendedName>
        <fullName evidence="3">Response regulatory domain-containing protein</fullName>
    </recommendedName>
</protein>
<dbReference type="Proteomes" id="UP000177968">
    <property type="component" value="Unassembled WGS sequence"/>
</dbReference>
<dbReference type="Pfam" id="PF00072">
    <property type="entry name" value="Response_reg"/>
    <property type="match status" value="1"/>
</dbReference>
<gene>
    <name evidence="4" type="ORF">A3H15_02405</name>
</gene>
<dbReference type="SUPFAM" id="SSF52172">
    <property type="entry name" value="CheY-like"/>
    <property type="match status" value="1"/>
</dbReference>
<dbReference type="InterPro" id="IPR050595">
    <property type="entry name" value="Bact_response_regulator"/>
</dbReference>
<reference evidence="4 5" key="1">
    <citation type="journal article" date="2016" name="Nat. Commun.">
        <title>Thousands of microbial genomes shed light on interconnected biogeochemical processes in an aquifer system.</title>
        <authorList>
            <person name="Anantharaman K."/>
            <person name="Brown C.T."/>
            <person name="Hug L.A."/>
            <person name="Sharon I."/>
            <person name="Castelle C.J."/>
            <person name="Probst A.J."/>
            <person name="Thomas B.C."/>
            <person name="Singh A."/>
            <person name="Wilkins M.J."/>
            <person name="Karaoz U."/>
            <person name="Brodie E.L."/>
            <person name="Williams K.H."/>
            <person name="Hubbard S.S."/>
            <person name="Banfield J.F."/>
        </authorList>
    </citation>
    <scope>NUCLEOTIDE SEQUENCE [LARGE SCALE GENOMIC DNA]</scope>
</reference>
<organism evidence="4 5">
    <name type="scientific">Candidatus Kaiserbacteria bacterium RIFCSPLOWO2_12_FULL_50_28</name>
    <dbReference type="NCBI Taxonomy" id="1798527"/>
    <lineage>
        <taxon>Bacteria</taxon>
        <taxon>Candidatus Kaiseribacteriota</taxon>
    </lineage>
</organism>
<accession>A0A1F6FPS3</accession>
<keyword evidence="1 2" id="KW-0597">Phosphoprotein</keyword>
<dbReference type="InterPro" id="IPR001789">
    <property type="entry name" value="Sig_transdc_resp-reg_receiver"/>
</dbReference>
<feature type="modified residue" description="4-aspartylphosphate" evidence="2">
    <location>
        <position position="66"/>
    </location>
</feature>
<dbReference type="PROSITE" id="PS50110">
    <property type="entry name" value="RESPONSE_REGULATORY"/>
    <property type="match status" value="1"/>
</dbReference>
<dbReference type="SMART" id="SM00448">
    <property type="entry name" value="REC"/>
    <property type="match status" value="1"/>
</dbReference>
<dbReference type="Gene3D" id="3.40.50.2300">
    <property type="match status" value="1"/>
</dbReference>
<dbReference type="GO" id="GO:0000160">
    <property type="term" value="P:phosphorelay signal transduction system"/>
    <property type="evidence" value="ECO:0007669"/>
    <property type="project" value="InterPro"/>
</dbReference>
<evidence type="ECO:0000313" key="4">
    <source>
        <dbReference type="EMBL" id="OGG87852.1"/>
    </source>
</evidence>
<feature type="domain" description="Response regulatory" evidence="3">
    <location>
        <begin position="16"/>
        <end position="133"/>
    </location>
</feature>
<evidence type="ECO:0000256" key="1">
    <source>
        <dbReference type="ARBA" id="ARBA00022553"/>
    </source>
</evidence>
<comment type="caution">
    <text evidence="4">The sequence shown here is derived from an EMBL/GenBank/DDBJ whole genome shotgun (WGS) entry which is preliminary data.</text>
</comment>
<sequence length="144" mass="15742">MNDTPKGQDASSVHGSILLVDDDKFLLDMYGMKFTGAGFTVQTCLSAEEALDALRKGFVADVILFDLVMPEHDGFSFLETRHTENLVPGAILIALTNQSNDAEKKRAEEFGVEHFIVKASMIPSEVVEVVKKGIAKSNDRNPKA</sequence>
<name>A0A1F6FPS3_9BACT</name>
<proteinExistence type="predicted"/>
<dbReference type="PANTHER" id="PTHR44591">
    <property type="entry name" value="STRESS RESPONSE REGULATOR PROTEIN 1"/>
    <property type="match status" value="1"/>
</dbReference>
<dbReference type="AlphaFoldDB" id="A0A1F6FPS3"/>
<dbReference type="InterPro" id="IPR011006">
    <property type="entry name" value="CheY-like_superfamily"/>
</dbReference>
<evidence type="ECO:0000256" key="2">
    <source>
        <dbReference type="PROSITE-ProRule" id="PRU00169"/>
    </source>
</evidence>
<evidence type="ECO:0000259" key="3">
    <source>
        <dbReference type="PROSITE" id="PS50110"/>
    </source>
</evidence>
<dbReference type="PANTHER" id="PTHR44591:SF3">
    <property type="entry name" value="RESPONSE REGULATORY DOMAIN-CONTAINING PROTEIN"/>
    <property type="match status" value="1"/>
</dbReference>